<feature type="region of interest" description="Disordered" evidence="10">
    <location>
        <begin position="127"/>
        <end position="168"/>
    </location>
</feature>
<feature type="compositionally biased region" description="Low complexity" evidence="10">
    <location>
        <begin position="141"/>
        <end position="164"/>
    </location>
</feature>
<dbReference type="PANTHER" id="PTHR10721">
    <property type="entry name" value="MITOCHONDRIAL IMPORT INNER MEMBRANE TRANSLOCASE SUBUNIT TIM44"/>
    <property type="match status" value="1"/>
</dbReference>
<dbReference type="EMBL" id="SWLB01000018">
    <property type="protein sequence ID" value="KAF3326550.1"/>
    <property type="molecule type" value="Genomic_DNA"/>
</dbReference>
<evidence type="ECO:0000256" key="5">
    <source>
        <dbReference type="ARBA" id="ARBA00023054"/>
    </source>
</evidence>
<evidence type="ECO:0000256" key="4">
    <source>
        <dbReference type="ARBA" id="ARBA00022946"/>
    </source>
</evidence>
<evidence type="ECO:0000256" key="6">
    <source>
        <dbReference type="ARBA" id="ARBA00023128"/>
    </source>
</evidence>
<evidence type="ECO:0000256" key="3">
    <source>
        <dbReference type="ARBA" id="ARBA00022792"/>
    </source>
</evidence>
<dbReference type="SUPFAM" id="SSF54427">
    <property type="entry name" value="NTF2-like"/>
    <property type="match status" value="1"/>
</dbReference>
<gene>
    <name evidence="12" type="ORF">FCM35_KLT08180</name>
</gene>
<dbReference type="InterPro" id="IPR007379">
    <property type="entry name" value="Tim44-like_dom"/>
</dbReference>
<comment type="similarity">
    <text evidence="2">Belongs to the Tim44 family.</text>
</comment>
<evidence type="ECO:0000313" key="12">
    <source>
        <dbReference type="EMBL" id="KAF3326550.1"/>
    </source>
</evidence>
<accession>A0A833VHJ0</accession>
<dbReference type="GO" id="GO:0006626">
    <property type="term" value="P:protein targeting to mitochondrion"/>
    <property type="evidence" value="ECO:0007669"/>
    <property type="project" value="UniProtKB-ARBA"/>
</dbReference>
<keyword evidence="7" id="KW-0472">Membrane</keyword>
<comment type="subcellular location">
    <subcellularLocation>
        <location evidence="1">Mitochondrion inner membrane</location>
    </subcellularLocation>
</comment>
<keyword evidence="4" id="KW-0809">Transit peptide</keyword>
<keyword evidence="13" id="KW-1185">Reference proteome</keyword>
<dbReference type="GO" id="GO:0051087">
    <property type="term" value="F:protein-folding chaperone binding"/>
    <property type="evidence" value="ECO:0007669"/>
    <property type="project" value="TreeGrafter"/>
</dbReference>
<dbReference type="InterPro" id="IPR039544">
    <property type="entry name" value="Tim44-like"/>
</dbReference>
<evidence type="ECO:0000256" key="9">
    <source>
        <dbReference type="ARBA" id="ARBA00063640"/>
    </source>
</evidence>
<dbReference type="FunFam" id="3.10.450.240:FF:000005">
    <property type="entry name" value="Mitochondrial import inner membrane translocase subunit TIM44-2"/>
    <property type="match status" value="1"/>
</dbReference>
<organism evidence="12 13">
    <name type="scientific">Carex littledalei</name>
    <dbReference type="NCBI Taxonomy" id="544730"/>
    <lineage>
        <taxon>Eukaryota</taxon>
        <taxon>Viridiplantae</taxon>
        <taxon>Streptophyta</taxon>
        <taxon>Embryophyta</taxon>
        <taxon>Tracheophyta</taxon>
        <taxon>Spermatophyta</taxon>
        <taxon>Magnoliopsida</taxon>
        <taxon>Liliopsida</taxon>
        <taxon>Poales</taxon>
        <taxon>Cyperaceae</taxon>
        <taxon>Cyperoideae</taxon>
        <taxon>Cariceae</taxon>
        <taxon>Carex</taxon>
        <taxon>Carex subgen. Euthyceras</taxon>
    </lineage>
</organism>
<keyword evidence="5" id="KW-0175">Coiled coil</keyword>
<reference evidence="12" key="1">
    <citation type="submission" date="2020-01" db="EMBL/GenBank/DDBJ databases">
        <title>Genome sequence of Kobresia littledalei, the first chromosome-level genome in the family Cyperaceae.</title>
        <authorList>
            <person name="Qu G."/>
        </authorList>
    </citation>
    <scope>NUCLEOTIDE SEQUENCE</scope>
    <source>
        <strain evidence="12">C.B.Clarke</strain>
        <tissue evidence="12">Leaf</tissue>
    </source>
</reference>
<dbReference type="SMART" id="SM00978">
    <property type="entry name" value="Tim44"/>
    <property type="match status" value="1"/>
</dbReference>
<comment type="function">
    <text evidence="8">Essential component of the PAM complex, a complex required for the translocation of transit peptide-containing proteins from the inner membrane into the mitochondrial matrix in an ATP-dependent manner. Recruits mitochondrial HSP70 to drive protein translocation into the matrix using ATP as an energy source.</text>
</comment>
<dbReference type="OrthoDB" id="10265990at2759"/>
<evidence type="ECO:0000256" key="2">
    <source>
        <dbReference type="ARBA" id="ARBA00009597"/>
    </source>
</evidence>
<dbReference type="Pfam" id="PF04280">
    <property type="entry name" value="Tim44"/>
    <property type="match status" value="1"/>
</dbReference>
<keyword evidence="6" id="KW-0496">Mitochondrion</keyword>
<dbReference type="InterPro" id="IPR032710">
    <property type="entry name" value="NTF2-like_dom_sf"/>
</dbReference>
<proteinExistence type="inferred from homology"/>
<dbReference type="GO" id="GO:0005744">
    <property type="term" value="C:TIM23 mitochondrial import inner membrane translocase complex"/>
    <property type="evidence" value="ECO:0007669"/>
    <property type="project" value="UniProtKB-ARBA"/>
</dbReference>
<evidence type="ECO:0000256" key="10">
    <source>
        <dbReference type="SAM" id="MobiDB-lite"/>
    </source>
</evidence>
<comment type="subunit">
    <text evidence="9">Probable component of the PAM complex at least composed of a mitochondrial HSP70 protein, TIMM44 and TIMM14. The complex interacts with the TIMM23 component of the TIM17:23 complex.</text>
</comment>
<dbReference type="AlphaFoldDB" id="A0A833VHJ0"/>
<dbReference type="PANTHER" id="PTHR10721:SF1">
    <property type="entry name" value="MITOCHONDRIAL IMPORT INNER MEMBRANE TRANSLOCASE SUBUNIT TIM44"/>
    <property type="match status" value="1"/>
</dbReference>
<keyword evidence="3" id="KW-0999">Mitochondrion inner membrane</keyword>
<dbReference type="Proteomes" id="UP000623129">
    <property type="component" value="Unassembled WGS sequence"/>
</dbReference>
<protein>
    <submittedName>
        <fullName evidence="12">Mitochondrial import inner membrane translocase subunit TIM44-2-like protein</fullName>
    </submittedName>
</protein>
<evidence type="ECO:0000256" key="1">
    <source>
        <dbReference type="ARBA" id="ARBA00004273"/>
    </source>
</evidence>
<comment type="caution">
    <text evidence="12">The sequence shown here is derived from an EMBL/GenBank/DDBJ whole genome shotgun (WGS) entry which is preliminary data.</text>
</comment>
<dbReference type="Gene3D" id="3.10.450.240">
    <property type="match status" value="1"/>
</dbReference>
<dbReference type="GO" id="GO:0015462">
    <property type="term" value="F:ABC-type protein transporter activity"/>
    <property type="evidence" value="ECO:0007669"/>
    <property type="project" value="UniProtKB-ARBA"/>
</dbReference>
<dbReference type="GO" id="GO:0030150">
    <property type="term" value="P:protein import into mitochondrial matrix"/>
    <property type="evidence" value="ECO:0007669"/>
    <property type="project" value="TreeGrafter"/>
</dbReference>
<evidence type="ECO:0000259" key="11">
    <source>
        <dbReference type="SMART" id="SM00978"/>
    </source>
</evidence>
<evidence type="ECO:0000313" key="13">
    <source>
        <dbReference type="Proteomes" id="UP000623129"/>
    </source>
</evidence>
<evidence type="ECO:0000256" key="8">
    <source>
        <dbReference type="ARBA" id="ARBA00057148"/>
    </source>
</evidence>
<evidence type="ECO:0000256" key="7">
    <source>
        <dbReference type="ARBA" id="ARBA00023136"/>
    </source>
</evidence>
<sequence>MATSTLLRVLRRSSCHLLLTPAQIRHLQLPGGYKHTTNRHLSVFKEFSKHLKGEANSNPEFQKSVKELNEKIGVVTDDLKVKTKKTAEKVYKSVDEVWTEAEETSKKVSASVKEKISAAKEEVKETFGLGKEHIAGTSEGSEPNPNQTSTSSSENSSQDASTASTNQQGQFGYEEIFSKLKSTVSSASPAVSSAFQKLKDTKVTNLAKKSFEMVRDELSSDSKTRTKRMQQAAAAAAASGERSTRTEVVVVPIKRSMLGEKWESLKQKMQGHPMFKKATGYTKPVVNKGQEIAEDVRERWETSDSPIVHKIQDLNETVFGETATGLSFKEIRRRDPSFSLPDFVSDVQEIIHPVLTAYHKGDLETLKKYCTKEVLERCKGERTAYESQGMFFDKKILHISEIDVRETKMMGSTPIIILFFQTQQIYCVRDKQGEIMDGGKDTILTVYYAWAMQLMDADEAGEESYFPVWRLREMQEQGVQALI</sequence>
<name>A0A833VHJ0_9POAL</name>
<feature type="domain" description="Tim44-like" evidence="11">
    <location>
        <begin position="324"/>
        <end position="476"/>
    </location>
</feature>